<keyword evidence="6" id="KW-1185">Reference proteome</keyword>
<dbReference type="Gene3D" id="3.90.215.10">
    <property type="entry name" value="Gamma Fibrinogen, chain A, domain 1"/>
    <property type="match status" value="2"/>
</dbReference>
<proteinExistence type="predicted"/>
<dbReference type="OrthoDB" id="7871885at2759"/>
<gene>
    <name evidence="5" type="ORF">Dbus_chr2Lg1737</name>
</gene>
<evidence type="ECO:0000259" key="4">
    <source>
        <dbReference type="PROSITE" id="PS51406"/>
    </source>
</evidence>
<dbReference type="PROSITE" id="PS00514">
    <property type="entry name" value="FIBRINOGEN_C_1"/>
    <property type="match status" value="1"/>
</dbReference>
<dbReference type="InterPro" id="IPR020837">
    <property type="entry name" value="Fibrinogen_CS"/>
</dbReference>
<evidence type="ECO:0000256" key="2">
    <source>
        <dbReference type="SAM" id="Coils"/>
    </source>
</evidence>
<dbReference type="InterPro" id="IPR036056">
    <property type="entry name" value="Fibrinogen-like_C"/>
</dbReference>
<keyword evidence="2" id="KW-0175">Coiled coil</keyword>
<feature type="coiled-coil region" evidence="2">
    <location>
        <begin position="63"/>
        <end position="128"/>
    </location>
</feature>
<dbReference type="Gene3D" id="4.10.530.10">
    <property type="entry name" value="Gamma-fibrinogen Carboxyl Terminal Fragment, domain 2"/>
    <property type="match status" value="1"/>
</dbReference>
<protein>
    <submittedName>
        <fullName evidence="5">Maker511</fullName>
    </submittedName>
</protein>
<name>A0A0M4E992_DROBS</name>
<keyword evidence="1" id="KW-1015">Disulfide bond</keyword>
<dbReference type="Proteomes" id="UP000494163">
    <property type="component" value="Chromosome 2L"/>
</dbReference>
<evidence type="ECO:0000313" key="6">
    <source>
        <dbReference type="Proteomes" id="UP000494163"/>
    </source>
</evidence>
<accession>A0A0M4E992</accession>
<feature type="signal peptide" evidence="3">
    <location>
        <begin position="1"/>
        <end position="22"/>
    </location>
</feature>
<dbReference type="EMBL" id="CP012523">
    <property type="protein sequence ID" value="ALC39652.1"/>
    <property type="molecule type" value="Genomic_DNA"/>
</dbReference>
<organism evidence="5 6">
    <name type="scientific">Drosophila busckii</name>
    <name type="common">Fruit fly</name>
    <dbReference type="NCBI Taxonomy" id="30019"/>
    <lineage>
        <taxon>Eukaryota</taxon>
        <taxon>Metazoa</taxon>
        <taxon>Ecdysozoa</taxon>
        <taxon>Arthropoda</taxon>
        <taxon>Hexapoda</taxon>
        <taxon>Insecta</taxon>
        <taxon>Pterygota</taxon>
        <taxon>Neoptera</taxon>
        <taxon>Endopterygota</taxon>
        <taxon>Diptera</taxon>
        <taxon>Brachycera</taxon>
        <taxon>Muscomorpha</taxon>
        <taxon>Ephydroidea</taxon>
        <taxon>Drosophilidae</taxon>
        <taxon>Drosophila</taxon>
    </lineage>
</organism>
<dbReference type="SMR" id="A0A0M4E992"/>
<feature type="chain" id="PRO_5005793251" evidence="3">
    <location>
        <begin position="23"/>
        <end position="744"/>
    </location>
</feature>
<dbReference type="PANTHER" id="PTHR19143">
    <property type="entry name" value="FIBRINOGEN/TENASCIN/ANGIOPOEITIN"/>
    <property type="match status" value="1"/>
</dbReference>
<dbReference type="GO" id="GO:0005615">
    <property type="term" value="C:extracellular space"/>
    <property type="evidence" value="ECO:0007669"/>
    <property type="project" value="TreeGrafter"/>
</dbReference>
<dbReference type="AlphaFoldDB" id="A0A0M4E992"/>
<feature type="coiled-coil region" evidence="2">
    <location>
        <begin position="439"/>
        <end position="466"/>
    </location>
</feature>
<dbReference type="SMART" id="SM00186">
    <property type="entry name" value="FBG"/>
    <property type="match status" value="2"/>
</dbReference>
<dbReference type="InterPro" id="IPR002181">
    <property type="entry name" value="Fibrinogen_a/b/g_C_dom"/>
</dbReference>
<dbReference type="PROSITE" id="PS51406">
    <property type="entry name" value="FIBRINOGEN_C_2"/>
    <property type="match status" value="2"/>
</dbReference>
<dbReference type="InterPro" id="IPR050373">
    <property type="entry name" value="Fibrinogen_C-term_domain"/>
</dbReference>
<dbReference type="InterPro" id="IPR014716">
    <property type="entry name" value="Fibrinogen_a/b/g_C_1"/>
</dbReference>
<feature type="domain" description="Fibrinogen C-terminal" evidence="4">
    <location>
        <begin position="246"/>
        <end position="431"/>
    </location>
</feature>
<evidence type="ECO:0000256" key="1">
    <source>
        <dbReference type="ARBA" id="ARBA00023157"/>
    </source>
</evidence>
<feature type="domain" description="Fibrinogen C-terminal" evidence="4">
    <location>
        <begin position="555"/>
        <end position="744"/>
    </location>
</feature>
<evidence type="ECO:0000313" key="5">
    <source>
        <dbReference type="EMBL" id="ALC39652.1"/>
    </source>
</evidence>
<feature type="coiled-coil region" evidence="2">
    <location>
        <begin position="199"/>
        <end position="249"/>
    </location>
</feature>
<sequence>MKCNSLIIVLTLSLYGFFKASASNENEHCSASQPIDQECGTKYLKPLILYVHQLQDKLNDNNVDALINEIKELKQDLKAKNILIGTYEFKQLQDKLNNKNVDALLKINEELKNTLKEKNELLDLFKNNIADLRKFNLNLRKAKETTKLQAQAAVGASYQHINNSKDCGTELIRLQKFAKEINEKSSTCHEQLYSYKINFEDLKNDFKNLSNTNQNQTKLIDELTSNSQTEKLQNEIQYYVNEIGKLKKELYPQSCKAFALNPGEHDIKLPGQKPFRVLCSDDSEAGRGWTVMQQRINGKEEFQRDWDTYRDGFGSFDGDFFLGLDKIHHITHSQQHELYIYMQKFNDDWYYARYDNFRVGSEDDLFELQSLGSYDGTYKDRNLLRYSEHVKFTTHDRNNVLSVNNCAKDQMYGGWWYYHCALGNLNGKYFHTEACSSFNKSLQDELAEYKIKFEKQQQIISELQANATKKYDKPPGITVEQFDKHSNKIIERLLSIETQQKELKEQYGKKYKIGQMNKTINALKASLNKLHLEKEVLVNENKQCAAALRELEIPNGFKLYPTNCAAFGSSDTIEIIQTPPKGLYQVPCDSTTAGPGWTVIYFRTNNTLPTWNVDWNEYKTGFGDLVSHYFIGLEKLHLMTKLDFELYVKIETKSYAHYSIFSVGSESESYTLKLGNFTGDYDILSDANNMKFSTHDRDNDNDAKHCAYENSYGWWFDTCVVDNKNIMVHRGVQNFKMMIRPLKQ</sequence>
<keyword evidence="3" id="KW-0732">Signal</keyword>
<evidence type="ECO:0000256" key="3">
    <source>
        <dbReference type="SAM" id="SignalP"/>
    </source>
</evidence>
<reference evidence="5 6" key="1">
    <citation type="submission" date="2015-08" db="EMBL/GenBank/DDBJ databases">
        <title>Ancestral chromatin configuration constrains chromatin evolution on differentiating sex chromosomes in Drosophila.</title>
        <authorList>
            <person name="Zhou Q."/>
            <person name="Bachtrog D."/>
        </authorList>
    </citation>
    <scope>NUCLEOTIDE SEQUENCE [LARGE SCALE GENOMIC DNA]</scope>
    <source>
        <tissue evidence="5">Whole larvae</tissue>
    </source>
</reference>
<dbReference type="PANTHER" id="PTHR19143:SF327">
    <property type="entry name" value="FI21813P1-RELATED"/>
    <property type="match status" value="1"/>
</dbReference>
<dbReference type="SUPFAM" id="SSF56496">
    <property type="entry name" value="Fibrinogen C-terminal domain-like"/>
    <property type="match status" value="2"/>
</dbReference>
<dbReference type="Pfam" id="PF00147">
    <property type="entry name" value="Fibrinogen_C"/>
    <property type="match status" value="2"/>
</dbReference>